<accession>A0A8J6IUH8</accession>
<dbReference type="RefSeq" id="WP_186506554.1">
    <property type="nucleotide sequence ID" value="NZ_JACNEP010000006.1"/>
</dbReference>
<gene>
    <name evidence="4" type="ORF">H8B19_09325</name>
</gene>
<sequence>MKLKHIDAWFLTAVCLALFTLEANASTDKPAKEITGDNEIVETLGMKHTLRSDILKEQRELLIHLPKNYQNSGFAYPVLYVLDGEQHFNSTIQATHRLSISDKLPALIIVGISNNTGQRMRDAYFEPVRFADFVQSEAVAYVNQHFRTSSQNILFGHSAMGLVTLNLLLQKASPFEYFIASSPALEGENDGLVSQLTALAGQTEPRSLYLSAGEKSREGKGFVDGAHAAAEVFKRISNPHFSWTFQQHSGQNHTSVSYLSLFLGLSELFNDYQAPPLNTYQEFKQYGGMSALKAFYKKRGLRFKNATKVPVHTIASLAYAFLSEGKSSDGITLLTDNLPDYSDNSVLYGALAYLHEENQTYQSALQSYQSALRHFNPLLERQETQKYYMAKVQEMAEKLSKNKP</sequence>
<dbReference type="PANTHER" id="PTHR40841:SF2">
    <property type="entry name" value="SIDEROPHORE-DEGRADING ESTERASE (EUROFUNG)"/>
    <property type="match status" value="1"/>
</dbReference>
<evidence type="ECO:0000313" key="4">
    <source>
        <dbReference type="EMBL" id="MBC3766080.1"/>
    </source>
</evidence>
<evidence type="ECO:0000256" key="1">
    <source>
        <dbReference type="ARBA" id="ARBA00005622"/>
    </source>
</evidence>
<feature type="chain" id="PRO_5035160005" description="Esterase" evidence="3">
    <location>
        <begin position="26"/>
        <end position="404"/>
    </location>
</feature>
<evidence type="ECO:0000256" key="2">
    <source>
        <dbReference type="ARBA" id="ARBA00022801"/>
    </source>
</evidence>
<dbReference type="Gene3D" id="3.40.50.1820">
    <property type="entry name" value="alpha/beta hydrolase"/>
    <property type="match status" value="1"/>
</dbReference>
<feature type="signal peptide" evidence="3">
    <location>
        <begin position="1"/>
        <end position="25"/>
    </location>
</feature>
<protein>
    <recommendedName>
        <fullName evidence="6">Esterase</fullName>
    </recommendedName>
</protein>
<dbReference type="InterPro" id="IPR000801">
    <property type="entry name" value="Esterase-like"/>
</dbReference>
<name>A0A8J6IUH8_9ALTE</name>
<evidence type="ECO:0008006" key="6">
    <source>
        <dbReference type="Google" id="ProtNLM"/>
    </source>
</evidence>
<dbReference type="InterPro" id="IPR052558">
    <property type="entry name" value="Siderophore_Hydrolase_D"/>
</dbReference>
<evidence type="ECO:0000313" key="5">
    <source>
        <dbReference type="Proteomes" id="UP000601768"/>
    </source>
</evidence>
<comment type="similarity">
    <text evidence="1">Belongs to the esterase D family.</text>
</comment>
<dbReference type="Pfam" id="PF00756">
    <property type="entry name" value="Esterase"/>
    <property type="match status" value="1"/>
</dbReference>
<organism evidence="4 5">
    <name type="scientific">Neptunicella marina</name>
    <dbReference type="NCBI Taxonomy" id="2125989"/>
    <lineage>
        <taxon>Bacteria</taxon>
        <taxon>Pseudomonadati</taxon>
        <taxon>Pseudomonadota</taxon>
        <taxon>Gammaproteobacteria</taxon>
        <taxon>Alteromonadales</taxon>
        <taxon>Alteromonadaceae</taxon>
        <taxon>Neptunicella</taxon>
    </lineage>
</organism>
<dbReference type="GO" id="GO:0016788">
    <property type="term" value="F:hydrolase activity, acting on ester bonds"/>
    <property type="evidence" value="ECO:0007669"/>
    <property type="project" value="TreeGrafter"/>
</dbReference>
<dbReference type="EMBL" id="JACNEP010000006">
    <property type="protein sequence ID" value="MBC3766080.1"/>
    <property type="molecule type" value="Genomic_DNA"/>
</dbReference>
<keyword evidence="3" id="KW-0732">Signal</keyword>
<dbReference type="InterPro" id="IPR029058">
    <property type="entry name" value="AB_hydrolase_fold"/>
</dbReference>
<dbReference type="Proteomes" id="UP000601768">
    <property type="component" value="Unassembled WGS sequence"/>
</dbReference>
<reference evidence="4" key="1">
    <citation type="journal article" date="2018" name="Int. J. Syst. Evol. Microbiol.">
        <title>Neptunicella marina gen. nov., sp. nov., isolated from surface seawater.</title>
        <authorList>
            <person name="Liu X."/>
            <person name="Lai Q."/>
            <person name="Du Y."/>
            <person name="Zhang X."/>
            <person name="Liu Z."/>
            <person name="Sun F."/>
            <person name="Shao Z."/>
        </authorList>
    </citation>
    <scope>NUCLEOTIDE SEQUENCE</scope>
    <source>
        <strain evidence="4">S27-2</strain>
    </source>
</reference>
<dbReference type="AlphaFoldDB" id="A0A8J6IUH8"/>
<proteinExistence type="inferred from homology"/>
<dbReference type="PANTHER" id="PTHR40841">
    <property type="entry name" value="SIDEROPHORE TRIACETYLFUSARININE C ESTERASE"/>
    <property type="match status" value="1"/>
</dbReference>
<keyword evidence="2" id="KW-0378">Hydrolase</keyword>
<dbReference type="SUPFAM" id="SSF53474">
    <property type="entry name" value="alpha/beta-Hydrolases"/>
    <property type="match status" value="1"/>
</dbReference>
<comment type="caution">
    <text evidence="4">The sequence shown here is derived from an EMBL/GenBank/DDBJ whole genome shotgun (WGS) entry which is preliminary data.</text>
</comment>
<keyword evidence="5" id="KW-1185">Reference proteome</keyword>
<reference evidence="4" key="2">
    <citation type="submission" date="2020-08" db="EMBL/GenBank/DDBJ databases">
        <authorList>
            <person name="Lai Q."/>
        </authorList>
    </citation>
    <scope>NUCLEOTIDE SEQUENCE</scope>
    <source>
        <strain evidence="4">S27-2</strain>
    </source>
</reference>
<evidence type="ECO:0000256" key="3">
    <source>
        <dbReference type="SAM" id="SignalP"/>
    </source>
</evidence>